<feature type="coiled-coil region" evidence="4">
    <location>
        <begin position="1077"/>
        <end position="1146"/>
    </location>
</feature>
<dbReference type="PANTHER" id="PTHR19879:SF9">
    <property type="entry name" value="TRANSCRIPTION INITIATION FACTOR TFIID SUBUNIT 5"/>
    <property type="match status" value="1"/>
</dbReference>
<proteinExistence type="predicted"/>
<accession>A0DL78</accession>
<dbReference type="InterPro" id="IPR015943">
    <property type="entry name" value="WD40/YVTN_repeat-like_dom_sf"/>
</dbReference>
<organism evidence="7 8">
    <name type="scientific">Paramecium tetraurelia</name>
    <dbReference type="NCBI Taxonomy" id="5888"/>
    <lineage>
        <taxon>Eukaryota</taxon>
        <taxon>Sar</taxon>
        <taxon>Alveolata</taxon>
        <taxon>Ciliophora</taxon>
        <taxon>Intramacronucleata</taxon>
        <taxon>Oligohymenophorea</taxon>
        <taxon>Peniculida</taxon>
        <taxon>Parameciidae</taxon>
        <taxon>Paramecium</taxon>
    </lineage>
</organism>
<dbReference type="InterPro" id="IPR036322">
    <property type="entry name" value="WD40_repeat_dom_sf"/>
</dbReference>
<feature type="repeat" description="WD" evidence="3">
    <location>
        <begin position="2356"/>
        <end position="2395"/>
    </location>
</feature>
<evidence type="ECO:0000259" key="5">
    <source>
        <dbReference type="Pfam" id="PF05729"/>
    </source>
</evidence>
<gene>
    <name evidence="7" type="ORF">GSPATT00018112001</name>
</gene>
<dbReference type="InParanoid" id="A0DL78"/>
<dbReference type="InterPro" id="IPR027417">
    <property type="entry name" value="P-loop_NTPase"/>
</dbReference>
<dbReference type="InterPro" id="IPR019775">
    <property type="entry name" value="WD40_repeat_CS"/>
</dbReference>
<keyword evidence="4" id="KW-0175">Coiled coil</keyword>
<dbReference type="PROSITE" id="PS00678">
    <property type="entry name" value="WD_REPEATS_1"/>
    <property type="match status" value="7"/>
</dbReference>
<dbReference type="Pfam" id="PF05729">
    <property type="entry name" value="NACHT"/>
    <property type="match status" value="1"/>
</dbReference>
<evidence type="ECO:0000313" key="8">
    <source>
        <dbReference type="Proteomes" id="UP000000600"/>
    </source>
</evidence>
<dbReference type="HOGENOM" id="CLU_000782_0_0_1"/>
<dbReference type="InterPro" id="IPR055442">
    <property type="entry name" value="Beta-prop_EML-like_2nd"/>
</dbReference>
<feature type="repeat" description="WD" evidence="3">
    <location>
        <begin position="1978"/>
        <end position="2019"/>
    </location>
</feature>
<dbReference type="Pfam" id="PF00400">
    <property type="entry name" value="WD40"/>
    <property type="match status" value="9"/>
</dbReference>
<dbReference type="PROSITE" id="PS50294">
    <property type="entry name" value="WD_REPEATS_REGION"/>
    <property type="match status" value="10"/>
</dbReference>
<feature type="repeat" description="WD" evidence="3">
    <location>
        <begin position="2020"/>
        <end position="2061"/>
    </location>
</feature>
<dbReference type="PRINTS" id="PR00320">
    <property type="entry name" value="GPROTEINBRPT"/>
</dbReference>
<dbReference type="eggNOG" id="KOG0271">
    <property type="taxonomic scope" value="Eukaryota"/>
</dbReference>
<feature type="repeat" description="WD" evidence="3">
    <location>
        <begin position="2061"/>
        <end position="2102"/>
    </location>
</feature>
<dbReference type="Gene3D" id="3.40.50.300">
    <property type="entry name" value="P-loop containing nucleotide triphosphate hydrolases"/>
    <property type="match status" value="1"/>
</dbReference>
<dbReference type="Proteomes" id="UP000000600">
    <property type="component" value="Unassembled WGS sequence"/>
</dbReference>
<feature type="repeat" description="WD" evidence="3">
    <location>
        <begin position="2396"/>
        <end position="2437"/>
    </location>
</feature>
<dbReference type="SUPFAM" id="SSF141571">
    <property type="entry name" value="Pentapeptide repeat-like"/>
    <property type="match status" value="1"/>
</dbReference>
<dbReference type="EMBL" id="CT868485">
    <property type="protein sequence ID" value="CAK83795.1"/>
    <property type="molecule type" value="Genomic_DNA"/>
</dbReference>
<evidence type="ECO:0000256" key="2">
    <source>
        <dbReference type="ARBA" id="ARBA00022737"/>
    </source>
</evidence>
<dbReference type="SMART" id="SM00320">
    <property type="entry name" value="WD40"/>
    <property type="match status" value="14"/>
</dbReference>
<dbReference type="InterPro" id="IPR007111">
    <property type="entry name" value="NACHT_NTPase"/>
</dbReference>
<sequence>MRIDKYYICLRGGGCGTTKIEPQPIPLSKQAGLQKSNLLEDLRKYSKIISEKSSTVFDKAQSDEVMIAIQWFNFNKENFGLLCQNDRQVTQAFDIALISLDQVLRQITVYLRASGFLCLQILQICNDLFRIVFSVLLKNQDRFIEDSYKQQILEYLSEFENNLKIESQNIWITGAEFELTIMQACVENCRSNSQKGQEILINFMSGLVSSFMSMSPTEDLIYSLIEGAQFIFTALQKKIENSIQLYEIYYFFESLKWLIINQLKQQQFSVKSQLNQLMDGYTTYIANSKNWLIHFCWLKLVTELLTYRPIVNKFDFFKTQDSVQQQLNWNKLLHAKVLTLLSYNRNEAKINFFNDYQSDGILKQFESQFQLVGFNKIRQFQKYLLEEKAFQNQTICESYCQFTFSQKNNNIHIHTFLSNLNIEKCQNTLTIIQKITSDYNILYQDFQQNFNILIENKGLTKNNIQLQQDHCASLVSQLESNTKSLIFLIVENQSQLLTLANACQLTISILDLTAIPDDQRKLITNQIQIIKDSFGEPFYQLIHEIQSVVIHQYEVMSDYQIHFQNASYIHMKQTQQYNITKFISSINRFTEFSSKIINNLRSFNQQSNQLIPSKSHQQRDVQFNNNQLFNLINKLLSREFLNHYVKQAILMFEKLQQNQNEISLFDQIKVNYNLIYLLNGIISQIRIYEYQIYKVELAFKSKLNKDQKEIKEVNLQQQHKEVLIRQEHYVDELFQDYKNASQLNKETLNFLIKQINADFDSLNNAMPLNEFKKDQMRFFMDIQSLLLQIQLQPTNLDQSESKLRKLYQDQIKSVDNNQQQTNIQDEDTTATLQQENLNQLKLLKSYLSQKLFDFQEFLQNLNEINLLLLNSQKIDDQNVQINEIQKEVMQTFKAMHYKKFNKDLEDMRNLKETLFAINEQNLKIDIIQSVIDTIYNFDDHIDQSFEVEIELDPFIWQSQQQIQQMSNTEKNNNESGSSDYKIRECLAFNIIKIQQIIQEEPINKFSQNIISQLWIHEKDERVKRVLKNKEMIEFQRRLFSKDITTVSETLKQTIQGKFDIINVTDQEIQMEIDPKKKDQLQKKMLILNQELDEYVEGVNEMSSKMDLNFVFLKEIQKQLHLIKEKIQNIQNSINQLSVDLSRLRGKKYDELLEIRKQRVLLAREQEELSEIYIPLNTMIIDPITGQDIKVSELQQEINGFLLNQDKMCDVMLITGRAGSGKSKASERIEVELWKIHTNNEQWIPLFISLPTIKHPQFNIIDQGLEKEYYQFDKIQIKELKEAIKKKKLKVVVILDSYDEMRSEYIQSNLFHTNKFIAEFGQDVMGSNFKVIITSRRELLTVMGYQTWFCGSSLEKMKENMLLSLNEDQCQHYIKQYCLYCIKRSIISIYEKLISLQGKQFIVTEFLQVWNSIYDFLVQETNFQNTNSNQLLSNNEIKHLIRLLKCKSTFKSLNDNQIQQLSQNLFNIWSIKKYQNVILNSNLQILFNTPFMMNVVVQVLPSLTKSNKEISTIKDQFLQNFIKIKKKLIESEKKMMRLKNDSDYQEFNVKDLKDVGMKIIMNLDNQNFFSFFSESNTFELIDDKSLKIMNQLFNIENDARIVYESLKQKQFTSYQFYESFISYYHDQQIDKWKKMGKVYNYETVKVDLQEFSQSLALDMTKNQVTSIEYKIKGELKIRKAQHFSQFQEEWQDQYFNDSYGEKEYKTLIRNSMLIVQSGSNYSFSHTSIQEFYVAKYIYEFLERIKLDQDITALQRQYIQDYIEKMESSLYNQPSFNITLEHFSGSLNILKSEVIQIDQLQSKLLSLVKLSGKFPKLERVSSNCIYLLSFLQLNLNNQDISNINISDTKLYGLSFYNCNMQNTKMNNVAIDSCNFNKANLSNSEWKNMICKEKPFFQGHKDYVKSIAITSDGSTLISGGEDNIIILWNAKTCQQIQILEGHTDMVRYVSISNDNQILASGSNDKTIRLWSIKTGKQMDVLEGHDESVTCVIFSQDSNILVSGGNDNTVRIWNIKSKQILAVLEGHQKAITSLLLYENSQKLISSGQDKKIIMWDVAKRSQCEVLQNESEVLTISLHKDEQLLSSGYKDGRIVMWDIKELRQLSTLEGHGSNVNSLSFTRNGQILASGSDDQSVRLWDVKTFKQIGYLQGHSHFVTSLVFSPDGMVLYSGSQDKMIRQWNVTATKQDYVLDGHLNYVSSLSFSPDGEMLASGSRDCSVQLWNVQEGTLICRLEGHTEMVWCVLFSPTKMILASGGDDRTIRIWDPQFQKQLHIINSECDSIQSLAFSNDGSMLASGSGGFSYIVKIWNLKDYSLTQVFDVHSHTVNCLQFMKNGNIISGGADNTVFVLNVETKQKEHQIKIHRGSVNSLKLVEDILISGSSDHTIKTYNLKEQREISVISGHQNTISSLAVSPDCKMLISGSDDLSIGIWDLTTQKQLASLPTTDQVKCVDFCPVGQIFAAGCFDGSIHLFKMMDNQKFDCYRTISRCPLIQAKDCILKNSNIVSRSDSLEPLLIQKGAIKI</sequence>
<dbReference type="Gene3D" id="2.130.10.10">
    <property type="entry name" value="YVTN repeat-like/Quinoprotein amine dehydrogenase"/>
    <property type="match status" value="4"/>
</dbReference>
<dbReference type="CDD" id="cd00200">
    <property type="entry name" value="WD40"/>
    <property type="match status" value="2"/>
</dbReference>
<dbReference type="OMA" id="DEMRSEY"/>
<dbReference type="InterPro" id="IPR001680">
    <property type="entry name" value="WD40_rpt"/>
</dbReference>
<dbReference type="OrthoDB" id="299458at2759"/>
<keyword evidence="8" id="KW-1185">Reference proteome</keyword>
<dbReference type="PROSITE" id="PS50082">
    <property type="entry name" value="WD_REPEATS_2"/>
    <property type="match status" value="11"/>
</dbReference>
<dbReference type="Gene3D" id="2.160.20.80">
    <property type="entry name" value="E3 ubiquitin-protein ligase SopA"/>
    <property type="match status" value="1"/>
</dbReference>
<feature type="repeat" description="WD" evidence="3">
    <location>
        <begin position="1936"/>
        <end position="1977"/>
    </location>
</feature>
<feature type="repeat" description="WD" evidence="3">
    <location>
        <begin position="2229"/>
        <end position="2261"/>
    </location>
</feature>
<feature type="repeat" description="WD" evidence="3">
    <location>
        <begin position="2103"/>
        <end position="2144"/>
    </location>
</feature>
<reference evidence="7 8" key="1">
    <citation type="journal article" date="2006" name="Nature">
        <title>Global trends of whole-genome duplications revealed by the ciliate Paramecium tetraurelia.</title>
        <authorList>
            <consortium name="Genoscope"/>
            <person name="Aury J.-M."/>
            <person name="Jaillon O."/>
            <person name="Duret L."/>
            <person name="Noel B."/>
            <person name="Jubin C."/>
            <person name="Porcel B.M."/>
            <person name="Segurens B."/>
            <person name="Daubin V."/>
            <person name="Anthouard V."/>
            <person name="Aiach N."/>
            <person name="Arnaiz O."/>
            <person name="Billaut A."/>
            <person name="Beisson J."/>
            <person name="Blanc I."/>
            <person name="Bouhouche K."/>
            <person name="Camara F."/>
            <person name="Duharcourt S."/>
            <person name="Guigo R."/>
            <person name="Gogendeau D."/>
            <person name="Katinka M."/>
            <person name="Keller A.-M."/>
            <person name="Kissmehl R."/>
            <person name="Klotz C."/>
            <person name="Koll F."/>
            <person name="Le Moue A."/>
            <person name="Lepere C."/>
            <person name="Malinsky S."/>
            <person name="Nowacki M."/>
            <person name="Nowak J.K."/>
            <person name="Plattner H."/>
            <person name="Poulain J."/>
            <person name="Ruiz F."/>
            <person name="Serrano V."/>
            <person name="Zagulski M."/>
            <person name="Dessen P."/>
            <person name="Betermier M."/>
            <person name="Weissenbach J."/>
            <person name="Scarpelli C."/>
            <person name="Schachter V."/>
            <person name="Sperling L."/>
            <person name="Meyer E."/>
            <person name="Cohen J."/>
            <person name="Wincker P."/>
        </authorList>
    </citation>
    <scope>NUCLEOTIDE SEQUENCE [LARGE SCALE GENOMIC DNA]</scope>
    <source>
        <strain evidence="7 8">Stock d4-2</strain>
    </source>
</reference>
<dbReference type="GeneID" id="5036977"/>
<keyword evidence="2" id="KW-0677">Repeat</keyword>
<evidence type="ECO:0000256" key="1">
    <source>
        <dbReference type="ARBA" id="ARBA00022574"/>
    </source>
</evidence>
<dbReference type="Pfam" id="PF23414">
    <property type="entry name" value="Beta-prop_EML_2"/>
    <property type="match status" value="1"/>
</dbReference>
<dbReference type="STRING" id="5888.A0DL78"/>
<feature type="repeat" description="WD" evidence="3">
    <location>
        <begin position="1894"/>
        <end position="1935"/>
    </location>
</feature>
<dbReference type="eggNOG" id="KOG0272">
    <property type="taxonomic scope" value="Eukaryota"/>
</dbReference>
<keyword evidence="1 3" id="KW-0853">WD repeat</keyword>
<dbReference type="SUPFAM" id="SSF50978">
    <property type="entry name" value="WD40 repeat-like"/>
    <property type="match status" value="2"/>
</dbReference>
<feature type="domain" description="EML-like second beta-propeller" evidence="6">
    <location>
        <begin position="2035"/>
        <end position="2183"/>
    </location>
</feature>
<protein>
    <submittedName>
        <fullName evidence="7">Uncharacterized protein</fullName>
    </submittedName>
</protein>
<dbReference type="SUPFAM" id="SSF52540">
    <property type="entry name" value="P-loop containing nucleoside triphosphate hydrolases"/>
    <property type="match status" value="1"/>
</dbReference>
<feature type="domain" description="NACHT" evidence="5">
    <location>
        <begin position="1209"/>
        <end position="1376"/>
    </location>
</feature>
<feature type="repeat" description="WD" evidence="3">
    <location>
        <begin position="2145"/>
        <end position="2186"/>
    </location>
</feature>
<evidence type="ECO:0000313" key="7">
    <source>
        <dbReference type="EMBL" id="CAK83795.1"/>
    </source>
</evidence>
<dbReference type="KEGG" id="ptm:GSPATT00018112001"/>
<dbReference type="InterPro" id="IPR020472">
    <property type="entry name" value="WD40_PAC1"/>
</dbReference>
<dbReference type="RefSeq" id="XP_001451192.1">
    <property type="nucleotide sequence ID" value="XM_001451155.1"/>
</dbReference>
<name>A0DL78_PARTE</name>
<feature type="repeat" description="WD" evidence="3">
    <location>
        <begin position="2187"/>
        <end position="2228"/>
    </location>
</feature>
<dbReference type="PANTHER" id="PTHR19879">
    <property type="entry name" value="TRANSCRIPTION INITIATION FACTOR TFIID"/>
    <property type="match status" value="1"/>
</dbReference>
<evidence type="ECO:0000256" key="4">
    <source>
        <dbReference type="SAM" id="Coils"/>
    </source>
</evidence>
<evidence type="ECO:0000256" key="3">
    <source>
        <dbReference type="PROSITE-ProRule" id="PRU00221"/>
    </source>
</evidence>
<evidence type="ECO:0000259" key="6">
    <source>
        <dbReference type="Pfam" id="PF23414"/>
    </source>
</evidence>